<dbReference type="EMBL" id="CADCVA010000421">
    <property type="protein sequence ID" value="CAA9447447.1"/>
    <property type="molecule type" value="Genomic_DNA"/>
</dbReference>
<organism evidence="1">
    <name type="scientific">uncultured Rubrobacteraceae bacterium</name>
    <dbReference type="NCBI Taxonomy" id="349277"/>
    <lineage>
        <taxon>Bacteria</taxon>
        <taxon>Bacillati</taxon>
        <taxon>Actinomycetota</taxon>
        <taxon>Rubrobacteria</taxon>
        <taxon>Rubrobacterales</taxon>
        <taxon>Rubrobacteraceae</taxon>
        <taxon>environmental samples</taxon>
    </lineage>
</organism>
<protein>
    <submittedName>
        <fullName evidence="1">Uncharacterized protein</fullName>
    </submittedName>
</protein>
<sequence>MHNEQFSYRITRNGKLFVYWHGERGKCEIVLKGARAERLVRDLPGMNPDQQRLALAKATGNFKRGNERPDG</sequence>
<evidence type="ECO:0000313" key="1">
    <source>
        <dbReference type="EMBL" id="CAA9447447.1"/>
    </source>
</evidence>
<name>A0A6J4QV90_9ACTN</name>
<accession>A0A6J4QV90</accession>
<proteinExistence type="predicted"/>
<dbReference type="AlphaFoldDB" id="A0A6J4QV90"/>
<gene>
    <name evidence="1" type="ORF">AVDCRST_MAG82-3460</name>
</gene>
<reference evidence="1" key="1">
    <citation type="submission" date="2020-02" db="EMBL/GenBank/DDBJ databases">
        <authorList>
            <person name="Meier V. D."/>
        </authorList>
    </citation>
    <scope>NUCLEOTIDE SEQUENCE</scope>
    <source>
        <strain evidence="1">AVDCRST_MAG82</strain>
    </source>
</reference>